<dbReference type="RefSeq" id="WP_015485530.1">
    <property type="nucleotide sequence ID" value="NC_020888.1"/>
</dbReference>
<dbReference type="AlphaFoldDB" id="M5DZ36"/>
<dbReference type="GeneID" id="79175346"/>
<gene>
    <name evidence="1" type="ORF">TOL_0346</name>
</gene>
<dbReference type="KEGG" id="tol:TOL_0346"/>
<dbReference type="EMBL" id="HF680312">
    <property type="protein sequence ID" value="CCU70789.1"/>
    <property type="molecule type" value="Genomic_DNA"/>
</dbReference>
<dbReference type="Proteomes" id="UP000011866">
    <property type="component" value="Chromosome"/>
</dbReference>
<proteinExistence type="predicted"/>
<name>M5DZ36_9GAMM</name>
<sequence>MLEQTLLIHDCLSLSGDFEVTQGGVTVDLNVLSYRWYVSADGKESNLIKGHWLGLAWIGVPA</sequence>
<reference evidence="1 2" key="1">
    <citation type="journal article" date="2013" name="Genome Announc.">
        <title>Genome Sequence of Thalassolituus oleivorans MIL-1 (DSM 14913T).</title>
        <authorList>
            <person name="Golyshin P.N."/>
            <person name="Werner J."/>
            <person name="Chernikova T.N."/>
            <person name="Tran H."/>
            <person name="Ferrer M."/>
            <person name="Yakimov M.M."/>
            <person name="Teeling H."/>
            <person name="Golyshina O.V."/>
        </authorList>
    </citation>
    <scope>NUCLEOTIDE SEQUENCE [LARGE SCALE GENOMIC DNA]</scope>
    <source>
        <strain evidence="1 2">MIL-1</strain>
    </source>
</reference>
<accession>M5DZ36</accession>
<protein>
    <submittedName>
        <fullName evidence="1">Uncharacterized protein</fullName>
    </submittedName>
</protein>
<dbReference type="HOGENOM" id="CLU_2902801_0_0_6"/>
<keyword evidence="2" id="KW-1185">Reference proteome</keyword>
<evidence type="ECO:0000313" key="2">
    <source>
        <dbReference type="Proteomes" id="UP000011866"/>
    </source>
</evidence>
<evidence type="ECO:0000313" key="1">
    <source>
        <dbReference type="EMBL" id="CCU70789.1"/>
    </source>
</evidence>
<organism evidence="1 2">
    <name type="scientific">Thalassolituus oleivorans MIL-1</name>
    <dbReference type="NCBI Taxonomy" id="1298593"/>
    <lineage>
        <taxon>Bacteria</taxon>
        <taxon>Pseudomonadati</taxon>
        <taxon>Pseudomonadota</taxon>
        <taxon>Gammaproteobacteria</taxon>
        <taxon>Oceanospirillales</taxon>
        <taxon>Oceanospirillaceae</taxon>
        <taxon>Thalassolituus</taxon>
    </lineage>
</organism>